<sequence length="278" mass="30983">MASIKKYTGRLFALEVLGFLVALLFLIPFYFVIVNSLKTFPELAANTAKLPKALFFGNYTKVWTIMNFPKAFFNSLFITVLSNIGLVVISSMAAYRMVRKASKFNNLVFLAFVAAMVIPFQSIMIPLVRVASQVGLMDSKLGLIACYFGFGVSLNVFLYHGFIKSIPLEIEESAKVDGSSPYGVFWKIVFPLLKPMSITIVILNSLWIWNDYLLPSLVLGNPELRTIPLATFSFFGQYTKQWDLALAGLTLSVLPIVIFFLFLQKHIVEGITAGSVKG</sequence>
<dbReference type="RefSeq" id="WP_065859148.1">
    <property type="nucleotide sequence ID" value="NZ_LYPC01000030.1"/>
</dbReference>
<feature type="transmembrane region" description="Helical" evidence="7">
    <location>
        <begin position="141"/>
        <end position="163"/>
    </location>
</feature>
<evidence type="ECO:0000259" key="8">
    <source>
        <dbReference type="PROSITE" id="PS50928"/>
    </source>
</evidence>
<evidence type="ECO:0000256" key="3">
    <source>
        <dbReference type="ARBA" id="ARBA00022475"/>
    </source>
</evidence>
<dbReference type="STRING" id="512399.A8709_22880"/>
<comment type="caution">
    <text evidence="9">The sequence shown here is derived from an EMBL/GenBank/DDBJ whole genome shotgun (WGS) entry which is preliminary data.</text>
</comment>
<dbReference type="PANTHER" id="PTHR43744">
    <property type="entry name" value="ABC TRANSPORTER PERMEASE PROTEIN MG189-RELATED-RELATED"/>
    <property type="match status" value="1"/>
</dbReference>
<feature type="domain" description="ABC transmembrane type-1" evidence="8">
    <location>
        <begin position="72"/>
        <end position="263"/>
    </location>
</feature>
<accession>A0A1C0ZRK1</accession>
<dbReference type="GO" id="GO:0055085">
    <property type="term" value="P:transmembrane transport"/>
    <property type="evidence" value="ECO:0007669"/>
    <property type="project" value="InterPro"/>
</dbReference>
<evidence type="ECO:0000256" key="2">
    <source>
        <dbReference type="ARBA" id="ARBA00022448"/>
    </source>
</evidence>
<dbReference type="SUPFAM" id="SSF161098">
    <property type="entry name" value="MetI-like"/>
    <property type="match status" value="1"/>
</dbReference>
<reference evidence="10" key="1">
    <citation type="submission" date="2016-05" db="EMBL/GenBank/DDBJ databases">
        <title>Paenibacillus oryzae. sp. nov., isolated from the rice root.</title>
        <authorList>
            <person name="Zhang J."/>
            <person name="Zhang X."/>
        </authorList>
    </citation>
    <scope>NUCLEOTIDE SEQUENCE [LARGE SCALE GENOMIC DNA]</scope>
    <source>
        <strain evidence="10">KCTC13222</strain>
    </source>
</reference>
<evidence type="ECO:0000256" key="1">
    <source>
        <dbReference type="ARBA" id="ARBA00004651"/>
    </source>
</evidence>
<dbReference type="Gene3D" id="1.10.3720.10">
    <property type="entry name" value="MetI-like"/>
    <property type="match status" value="1"/>
</dbReference>
<evidence type="ECO:0000256" key="4">
    <source>
        <dbReference type="ARBA" id="ARBA00022692"/>
    </source>
</evidence>
<evidence type="ECO:0000256" key="6">
    <source>
        <dbReference type="ARBA" id="ARBA00023136"/>
    </source>
</evidence>
<keyword evidence="3" id="KW-1003">Cell membrane</keyword>
<feature type="transmembrane region" description="Helical" evidence="7">
    <location>
        <begin position="244"/>
        <end position="263"/>
    </location>
</feature>
<organism evidence="9 10">
    <name type="scientific">Paenibacillus pectinilyticus</name>
    <dbReference type="NCBI Taxonomy" id="512399"/>
    <lineage>
        <taxon>Bacteria</taxon>
        <taxon>Bacillati</taxon>
        <taxon>Bacillota</taxon>
        <taxon>Bacilli</taxon>
        <taxon>Bacillales</taxon>
        <taxon>Paenibacillaceae</taxon>
        <taxon>Paenibacillus</taxon>
    </lineage>
</organism>
<evidence type="ECO:0000256" key="5">
    <source>
        <dbReference type="ARBA" id="ARBA00022989"/>
    </source>
</evidence>
<gene>
    <name evidence="9" type="ORF">A8709_22880</name>
</gene>
<dbReference type="PANTHER" id="PTHR43744:SF12">
    <property type="entry name" value="ABC TRANSPORTER PERMEASE PROTEIN MG189-RELATED"/>
    <property type="match status" value="1"/>
</dbReference>
<dbReference type="OrthoDB" id="9772609at2"/>
<dbReference type="InterPro" id="IPR000515">
    <property type="entry name" value="MetI-like"/>
</dbReference>
<name>A0A1C0ZRK1_9BACL</name>
<feature type="transmembrane region" description="Helical" evidence="7">
    <location>
        <begin position="184"/>
        <end position="209"/>
    </location>
</feature>
<dbReference type="InterPro" id="IPR035906">
    <property type="entry name" value="MetI-like_sf"/>
</dbReference>
<dbReference type="PROSITE" id="PS50928">
    <property type="entry name" value="ABC_TM1"/>
    <property type="match status" value="1"/>
</dbReference>
<evidence type="ECO:0000313" key="9">
    <source>
        <dbReference type="EMBL" id="OCT10684.1"/>
    </source>
</evidence>
<keyword evidence="4 7" id="KW-0812">Transmembrane</keyword>
<protein>
    <submittedName>
        <fullName evidence="9">Sugar ABC transporter permease</fullName>
    </submittedName>
</protein>
<evidence type="ECO:0000256" key="7">
    <source>
        <dbReference type="RuleBase" id="RU363032"/>
    </source>
</evidence>
<dbReference type="AlphaFoldDB" id="A0A1C0ZRK1"/>
<feature type="transmembrane region" description="Helical" evidence="7">
    <location>
        <begin position="12"/>
        <end position="33"/>
    </location>
</feature>
<dbReference type="Pfam" id="PF00528">
    <property type="entry name" value="BPD_transp_1"/>
    <property type="match status" value="1"/>
</dbReference>
<comment type="similarity">
    <text evidence="7">Belongs to the binding-protein-dependent transport system permease family.</text>
</comment>
<dbReference type="GO" id="GO:0005886">
    <property type="term" value="C:plasma membrane"/>
    <property type="evidence" value="ECO:0007669"/>
    <property type="project" value="UniProtKB-SubCell"/>
</dbReference>
<dbReference type="Proteomes" id="UP000093309">
    <property type="component" value="Unassembled WGS sequence"/>
</dbReference>
<feature type="transmembrane region" description="Helical" evidence="7">
    <location>
        <begin position="107"/>
        <end position="129"/>
    </location>
</feature>
<comment type="subcellular location">
    <subcellularLocation>
        <location evidence="1 7">Cell membrane</location>
        <topology evidence="1 7">Multi-pass membrane protein</topology>
    </subcellularLocation>
</comment>
<evidence type="ECO:0000313" key="10">
    <source>
        <dbReference type="Proteomes" id="UP000093309"/>
    </source>
</evidence>
<keyword evidence="10" id="KW-1185">Reference proteome</keyword>
<keyword evidence="2 7" id="KW-0813">Transport</keyword>
<dbReference type="EMBL" id="LYPC01000030">
    <property type="protein sequence ID" value="OCT10684.1"/>
    <property type="molecule type" value="Genomic_DNA"/>
</dbReference>
<dbReference type="CDD" id="cd06261">
    <property type="entry name" value="TM_PBP2"/>
    <property type="match status" value="1"/>
</dbReference>
<keyword evidence="5 7" id="KW-1133">Transmembrane helix</keyword>
<proteinExistence type="inferred from homology"/>
<keyword evidence="6 7" id="KW-0472">Membrane</keyword>
<feature type="transmembrane region" description="Helical" evidence="7">
    <location>
        <begin position="71"/>
        <end position="95"/>
    </location>
</feature>